<reference evidence="2 3" key="1">
    <citation type="journal article" date="2020" name="Cell Host Microbe">
        <title>Functional and Genomic Variation between Human-Derived Isolates of Lachnospiraceae Reveals Inter- and Intra-Species Diversity.</title>
        <authorList>
            <person name="Sorbara M.T."/>
            <person name="Littmann E.R."/>
            <person name="Fontana E."/>
            <person name="Moody T.U."/>
            <person name="Kohout C.E."/>
            <person name="Gjonbalaj M."/>
            <person name="Eaton V."/>
            <person name="Seok R."/>
            <person name="Leiner I.M."/>
            <person name="Pamer E.G."/>
        </authorList>
    </citation>
    <scope>NUCLEOTIDE SEQUENCE [LARGE SCALE GENOMIC DNA]</scope>
    <source>
        <strain evidence="2 3">MSK.2.26</strain>
    </source>
</reference>
<evidence type="ECO:0000313" key="2">
    <source>
        <dbReference type="EMBL" id="NSJ43361.1"/>
    </source>
</evidence>
<gene>
    <name evidence="2" type="ORF">G5B26_07160</name>
</gene>
<dbReference type="EMBL" id="JAAISW010000007">
    <property type="protein sequence ID" value="NSJ43361.1"/>
    <property type="molecule type" value="Genomic_DNA"/>
</dbReference>
<sequence>MFVKQIDMIEALRLAAVGQEINIMAPNTSEPKRWADYSPDTLQNLLEGCLFFRNEPAMDNFELERMMRGAPPIDKNKSGSRDSGVEDRSAVDGHPKRAKRVDKGKVMALHEAGRSNRWIADDMGLHEGTVCRVLKEMKEENREKD</sequence>
<evidence type="ECO:0000313" key="3">
    <source>
        <dbReference type="Proteomes" id="UP000719916"/>
    </source>
</evidence>
<dbReference type="Proteomes" id="UP000719916">
    <property type="component" value="Unassembled WGS sequence"/>
</dbReference>
<name>A0ABD6LFP7_9FIRM</name>
<proteinExistence type="predicted"/>
<protein>
    <submittedName>
        <fullName evidence="2">Uncharacterized protein</fullName>
    </submittedName>
</protein>
<feature type="compositionally biased region" description="Basic and acidic residues" evidence="1">
    <location>
        <begin position="74"/>
        <end position="105"/>
    </location>
</feature>
<dbReference type="RefSeq" id="WP_002589169.1">
    <property type="nucleotide sequence ID" value="NZ_CAUFCW010000079.1"/>
</dbReference>
<accession>A0ABD6LFP7</accession>
<feature type="region of interest" description="Disordered" evidence="1">
    <location>
        <begin position="68"/>
        <end position="107"/>
    </location>
</feature>
<organism evidence="2 3">
    <name type="scientific">Enterocloster clostridioformis</name>
    <dbReference type="NCBI Taxonomy" id="1531"/>
    <lineage>
        <taxon>Bacteria</taxon>
        <taxon>Bacillati</taxon>
        <taxon>Bacillota</taxon>
        <taxon>Clostridia</taxon>
        <taxon>Lachnospirales</taxon>
        <taxon>Lachnospiraceae</taxon>
        <taxon>Enterocloster</taxon>
    </lineage>
</organism>
<dbReference type="AlphaFoldDB" id="A0ABD6LFP7"/>
<evidence type="ECO:0000256" key="1">
    <source>
        <dbReference type="SAM" id="MobiDB-lite"/>
    </source>
</evidence>
<comment type="caution">
    <text evidence="2">The sequence shown here is derived from an EMBL/GenBank/DDBJ whole genome shotgun (WGS) entry which is preliminary data.</text>
</comment>